<dbReference type="InterPro" id="IPR043129">
    <property type="entry name" value="ATPase_NBD"/>
</dbReference>
<proteinExistence type="inferred from homology"/>
<organism evidence="2 3">
    <name type="scientific">Leptomonas seymouri</name>
    <dbReference type="NCBI Taxonomy" id="5684"/>
    <lineage>
        <taxon>Eukaryota</taxon>
        <taxon>Discoba</taxon>
        <taxon>Euglenozoa</taxon>
        <taxon>Kinetoplastea</taxon>
        <taxon>Metakinetoplastina</taxon>
        <taxon>Trypanosomatida</taxon>
        <taxon>Trypanosomatidae</taxon>
        <taxon>Leishmaniinae</taxon>
        <taxon>Leptomonas</taxon>
    </lineage>
</organism>
<dbReference type="Gene3D" id="3.90.640.10">
    <property type="entry name" value="Actin, Chain A, domain 4"/>
    <property type="match status" value="1"/>
</dbReference>
<protein>
    <submittedName>
        <fullName evidence="2">Putative actin-related protein 2</fullName>
    </submittedName>
</protein>
<name>A0A0N1IM09_LEPSE</name>
<dbReference type="Proteomes" id="UP000038009">
    <property type="component" value="Unassembled WGS sequence"/>
</dbReference>
<dbReference type="Gene3D" id="3.30.420.40">
    <property type="match status" value="3"/>
</dbReference>
<dbReference type="AlphaFoldDB" id="A0A0N1IM09"/>
<accession>A0A0N1IM09</accession>
<evidence type="ECO:0000313" key="2">
    <source>
        <dbReference type="EMBL" id="KPI89168.1"/>
    </source>
</evidence>
<dbReference type="InterPro" id="IPR004000">
    <property type="entry name" value="Actin"/>
</dbReference>
<dbReference type="EMBL" id="LJSK01000030">
    <property type="protein sequence ID" value="KPI89168.1"/>
    <property type="molecule type" value="Genomic_DNA"/>
</dbReference>
<gene>
    <name evidence="2" type="ORF">ABL78_1731</name>
</gene>
<dbReference type="PANTHER" id="PTHR11937">
    <property type="entry name" value="ACTIN"/>
    <property type="match status" value="1"/>
</dbReference>
<dbReference type="VEuPathDB" id="TriTrypDB:Lsey_0030_0200"/>
<reference evidence="2 3" key="1">
    <citation type="journal article" date="2015" name="PLoS Pathog.">
        <title>Leptomonas seymouri: Adaptations to the Dixenous Life Cycle Analyzed by Genome Sequencing, Transcriptome Profiling and Co-infection with Leishmania donovani.</title>
        <authorList>
            <person name="Kraeva N."/>
            <person name="Butenko A."/>
            <person name="Hlavacova J."/>
            <person name="Kostygov A."/>
            <person name="Myskova J."/>
            <person name="Grybchuk D."/>
            <person name="Lestinova T."/>
            <person name="Votypka J."/>
            <person name="Volf P."/>
            <person name="Opperdoes F."/>
            <person name="Flegontov P."/>
            <person name="Lukes J."/>
            <person name="Yurchenko V."/>
        </authorList>
    </citation>
    <scope>NUCLEOTIDE SEQUENCE [LARGE SCALE GENOMIC DNA]</scope>
    <source>
        <strain evidence="2 3">ATCC 30220</strain>
    </source>
</reference>
<evidence type="ECO:0000256" key="1">
    <source>
        <dbReference type="RuleBase" id="RU000487"/>
    </source>
</evidence>
<comment type="caution">
    <text evidence="2">The sequence shown here is derived from an EMBL/GenBank/DDBJ whole genome shotgun (WGS) entry which is preliminary data.</text>
</comment>
<dbReference type="SMART" id="SM00268">
    <property type="entry name" value="ACTIN"/>
    <property type="match status" value="1"/>
</dbReference>
<dbReference type="SUPFAM" id="SSF53067">
    <property type="entry name" value="Actin-like ATPase domain"/>
    <property type="match status" value="2"/>
</dbReference>
<dbReference type="OrthoDB" id="5132116at2759"/>
<keyword evidence="3" id="KW-1185">Reference proteome</keyword>
<dbReference type="Pfam" id="PF00022">
    <property type="entry name" value="Actin"/>
    <property type="match status" value="1"/>
</dbReference>
<dbReference type="OMA" id="WEDMQHL"/>
<evidence type="ECO:0000313" key="3">
    <source>
        <dbReference type="Proteomes" id="UP000038009"/>
    </source>
</evidence>
<sequence length="461" mass="50519">MTLAPVVLDNGTGSIKCGCAGVSPLPLIICPTVIGRPSVDAYTLNILHSSKDGSTHLDADRIHRAQLLQKEFICRDELYGLRATADMSFPIKNGVIQNMDAMRELWDYMLCQRLPQMVGTSAGSVSAIPRTKREDASAGLNSGLEWLEDRLLLLTQPPNLSAKQRGDIMEVFFEEYHFKAIQATPQGILALFANGAEHGVVVECGEGLTHCTPIFDGIVLTTAQRRLDLGGRDVTNRVKRLLCGHQGGLRRGAASKNDLLMSSAHAAPHPAVLGGVDDAFRQLKERHCYVSVDPRLDQHLARATNALQRTCVLPDGAICRLGAERFTAPEVLFDPSLMDVDSPGISAVLWESIEAADVDVRKVLYESIVLSGGSTLFPGFGARLTRDMKELYLTEKLKGDMNRMARCPIQVNEPPRRQYMAYMGGALVAELSADQPEMWTSLERYQEDGVSAVVARYQRTA</sequence>
<comment type="similarity">
    <text evidence="1">Belongs to the actin family.</text>
</comment>